<dbReference type="Pfam" id="PF10431">
    <property type="entry name" value="ClpB_D2-small"/>
    <property type="match status" value="1"/>
</dbReference>
<dbReference type="InterPro" id="IPR019489">
    <property type="entry name" value="Clp_ATPase_C"/>
</dbReference>
<evidence type="ECO:0000259" key="4">
    <source>
        <dbReference type="PROSITE" id="PS50175"/>
    </source>
</evidence>
<feature type="repeat" description="ANK" evidence="3">
    <location>
        <begin position="142"/>
        <end position="174"/>
    </location>
</feature>
<reference evidence="5" key="1">
    <citation type="submission" date="2020-06" db="EMBL/GenBank/DDBJ databases">
        <title>Draft genome of Bugula neritina, a colonial animal packing powerful symbionts and potential medicines.</title>
        <authorList>
            <person name="Rayko M."/>
        </authorList>
    </citation>
    <scope>NUCLEOTIDE SEQUENCE [LARGE SCALE GENOMIC DNA]</scope>
    <source>
        <strain evidence="5">Kwan_BN1</strain>
    </source>
</reference>
<dbReference type="InterPro" id="IPR002110">
    <property type="entry name" value="Ankyrin_rpt"/>
</dbReference>
<dbReference type="GO" id="GO:0034605">
    <property type="term" value="P:cellular response to heat"/>
    <property type="evidence" value="ECO:0007669"/>
    <property type="project" value="TreeGrafter"/>
</dbReference>
<evidence type="ECO:0000313" key="6">
    <source>
        <dbReference type="Proteomes" id="UP000593567"/>
    </source>
</evidence>
<name>A0A7J7JK48_BUGNE</name>
<dbReference type="Gene3D" id="1.10.8.60">
    <property type="match status" value="1"/>
</dbReference>
<dbReference type="SMART" id="SM00382">
    <property type="entry name" value="AAA"/>
    <property type="match status" value="1"/>
</dbReference>
<dbReference type="InterPro" id="IPR050130">
    <property type="entry name" value="ClpA_ClpB"/>
</dbReference>
<dbReference type="GO" id="GO:0005524">
    <property type="term" value="F:ATP binding"/>
    <property type="evidence" value="ECO:0007669"/>
    <property type="project" value="UniProtKB-KW"/>
</dbReference>
<dbReference type="PANTHER" id="PTHR11638">
    <property type="entry name" value="ATP-DEPENDENT CLP PROTEASE"/>
    <property type="match status" value="1"/>
</dbReference>
<dbReference type="InterPro" id="IPR027417">
    <property type="entry name" value="P-loop_NTPase"/>
</dbReference>
<feature type="repeat" description="ANK" evidence="3">
    <location>
        <begin position="210"/>
        <end position="242"/>
    </location>
</feature>
<keyword evidence="2" id="KW-0067">ATP-binding</keyword>
<evidence type="ECO:0000313" key="5">
    <source>
        <dbReference type="EMBL" id="KAF6025974.1"/>
    </source>
</evidence>
<proteinExistence type="predicted"/>
<evidence type="ECO:0000256" key="2">
    <source>
        <dbReference type="ARBA" id="ARBA00022840"/>
    </source>
</evidence>
<dbReference type="Pfam" id="PF00023">
    <property type="entry name" value="Ank"/>
    <property type="match status" value="1"/>
</dbReference>
<dbReference type="InterPro" id="IPR003593">
    <property type="entry name" value="AAA+_ATPase"/>
</dbReference>
<dbReference type="CDD" id="cd19499">
    <property type="entry name" value="RecA-like_ClpB_Hsp104-like"/>
    <property type="match status" value="1"/>
</dbReference>
<dbReference type="PRINTS" id="PR00300">
    <property type="entry name" value="CLPPROTEASEA"/>
</dbReference>
<dbReference type="SUPFAM" id="SSF52540">
    <property type="entry name" value="P-loop containing nucleoside triphosphate hydrolases"/>
    <property type="match status" value="1"/>
</dbReference>
<dbReference type="GO" id="GO:0004190">
    <property type="term" value="F:aspartic-type endopeptidase activity"/>
    <property type="evidence" value="ECO:0007669"/>
    <property type="project" value="InterPro"/>
</dbReference>
<dbReference type="PANTHER" id="PTHR11638:SF93">
    <property type="entry name" value="MITOCHONDRIAL DISAGGREGASE"/>
    <property type="match status" value="1"/>
</dbReference>
<keyword evidence="6" id="KW-1185">Reference proteome</keyword>
<dbReference type="SMART" id="SM00248">
    <property type="entry name" value="ANK"/>
    <property type="match status" value="3"/>
</dbReference>
<accession>A0A7J7JK48</accession>
<dbReference type="EMBL" id="VXIV02002382">
    <property type="protein sequence ID" value="KAF6025974.1"/>
    <property type="molecule type" value="Genomic_DNA"/>
</dbReference>
<keyword evidence="3" id="KW-0040">ANK repeat</keyword>
<dbReference type="GO" id="GO:0006508">
    <property type="term" value="P:proteolysis"/>
    <property type="evidence" value="ECO:0007669"/>
    <property type="project" value="InterPro"/>
</dbReference>
<dbReference type="PROSITE" id="PS50175">
    <property type="entry name" value="ASP_PROT_RETROV"/>
    <property type="match status" value="1"/>
</dbReference>
<dbReference type="Gene3D" id="1.25.40.20">
    <property type="entry name" value="Ankyrin repeat-containing domain"/>
    <property type="match status" value="1"/>
</dbReference>
<gene>
    <name evidence="5" type="ORF">EB796_015719</name>
</gene>
<comment type="caution">
    <text evidence="5">The sequence shown here is derived from an EMBL/GenBank/DDBJ whole genome shotgun (WGS) entry which is preliminary data.</text>
</comment>
<dbReference type="SUPFAM" id="SSF48403">
    <property type="entry name" value="Ankyrin repeat"/>
    <property type="match status" value="1"/>
</dbReference>
<dbReference type="InterPro" id="IPR001995">
    <property type="entry name" value="Peptidase_A2_cat"/>
</dbReference>
<sequence length="619" mass="69867">MENKVLVLCRLKLKPHMGLTFIYRHLTQRTLLTRHISAAALPLVLAQRQKVFSSHHSLTSSFQGRKHYHKHGTEDGSTTTTITSSLALLTWLFLKDRVSVAAAEDEKTRSANLLFISCKNNDLEAVRKLINSGVDVNCKHRFGWTPLMVAAINGHYTVVKLLLAAKANPNLADGFSTSAILSNTMGISRKEIQNVRDTEFSPLLSLHSFKGSTALHYAALADDDKIMSALIDTGADPTLVNAQGFRPAQFADPRKNSMFQKWEKEYEATRKAKEAEMRRRFPLEKRLKERLVGQEGAINVVSSAVRRKENGWFDSDHPLVMLFLGSSGIGKTELAKQLANYMHGEKREAFIRIDMSEYQSKHEAAKFIGAPPGYVGHEEGGQLTERLSKFPSAVVLFDEVDKAHPDVLTTLLQLFDEGHMTDGKGKRVDCKDATFIMTANVANEEISNMPLTLESQRRKYLTARQPKVTSQQLCIIYIPEISREFKDTIIHPILKAHFKRDEFLGRINEIVYFLPFNTEELNRLVTRQLNFWAGKAYSVHKIELTWDSEVVSLLAKGFDIHYGARSIIYEVERKVIGKLASLQEIQKIGAKDKLHLSIRNHDIIIEKLNSSGKFTPVSN</sequence>
<organism evidence="5 6">
    <name type="scientific">Bugula neritina</name>
    <name type="common">Brown bryozoan</name>
    <name type="synonym">Sertularia neritina</name>
    <dbReference type="NCBI Taxonomy" id="10212"/>
    <lineage>
        <taxon>Eukaryota</taxon>
        <taxon>Metazoa</taxon>
        <taxon>Spiralia</taxon>
        <taxon>Lophotrochozoa</taxon>
        <taxon>Bryozoa</taxon>
        <taxon>Gymnolaemata</taxon>
        <taxon>Cheilostomatida</taxon>
        <taxon>Flustrina</taxon>
        <taxon>Buguloidea</taxon>
        <taxon>Bugulidae</taxon>
        <taxon>Bugula</taxon>
    </lineage>
</organism>
<dbReference type="GO" id="GO:0005739">
    <property type="term" value="C:mitochondrion"/>
    <property type="evidence" value="ECO:0007669"/>
    <property type="project" value="TreeGrafter"/>
</dbReference>
<dbReference type="GO" id="GO:0016887">
    <property type="term" value="F:ATP hydrolysis activity"/>
    <property type="evidence" value="ECO:0007669"/>
    <property type="project" value="InterPro"/>
</dbReference>
<dbReference type="InterPro" id="IPR003959">
    <property type="entry name" value="ATPase_AAA_core"/>
</dbReference>
<dbReference type="OrthoDB" id="47330at2759"/>
<dbReference type="PROSITE" id="PS50297">
    <property type="entry name" value="ANK_REP_REGION"/>
    <property type="match status" value="2"/>
</dbReference>
<keyword evidence="1" id="KW-0547">Nucleotide-binding</keyword>
<dbReference type="PROSITE" id="PS50088">
    <property type="entry name" value="ANK_REPEAT"/>
    <property type="match status" value="2"/>
</dbReference>
<dbReference type="Pfam" id="PF12796">
    <property type="entry name" value="Ank_2"/>
    <property type="match status" value="1"/>
</dbReference>
<feature type="domain" description="Peptidase A2" evidence="4">
    <location>
        <begin position="227"/>
        <end position="241"/>
    </location>
</feature>
<evidence type="ECO:0000256" key="3">
    <source>
        <dbReference type="PROSITE-ProRule" id="PRU00023"/>
    </source>
</evidence>
<dbReference type="InterPro" id="IPR036770">
    <property type="entry name" value="Ankyrin_rpt-contain_sf"/>
</dbReference>
<dbReference type="Gene3D" id="3.40.50.300">
    <property type="entry name" value="P-loop containing nucleotide triphosphate hydrolases"/>
    <property type="match status" value="1"/>
</dbReference>
<dbReference type="AlphaFoldDB" id="A0A7J7JK48"/>
<dbReference type="InterPro" id="IPR001270">
    <property type="entry name" value="ClpA/B"/>
</dbReference>
<evidence type="ECO:0000256" key="1">
    <source>
        <dbReference type="ARBA" id="ARBA00022741"/>
    </source>
</evidence>
<protein>
    <submittedName>
        <fullName evidence="5">CLPB</fullName>
    </submittedName>
</protein>
<dbReference type="Pfam" id="PF07724">
    <property type="entry name" value="AAA_2"/>
    <property type="match status" value="1"/>
</dbReference>
<dbReference type="Proteomes" id="UP000593567">
    <property type="component" value="Unassembled WGS sequence"/>
</dbReference>